<name>A0A645AXJ1_9ZZZZ</name>
<protein>
    <submittedName>
        <fullName evidence="1">Uncharacterized protein</fullName>
    </submittedName>
</protein>
<dbReference type="PROSITE" id="PS51257">
    <property type="entry name" value="PROKAR_LIPOPROTEIN"/>
    <property type="match status" value="1"/>
</dbReference>
<sequence length="295" mass="32389">MKIFTRPIFTALASVCFLAAAMVSCTPDEESGLPPELKVTFADSSAISDTSTEAGHSIDIIIEGLGNDNNITYFALIRNGVHVLDSGLNAPDFVSRQTIIRGIDSIEDYIVLIRDRDFNESTFSFSIGLKPTLVYGDIASWPHIILGAQNNSSVGSFLDLFTGNIYNLPQAFLNQGSVQMLYFYDAADLNTIASPNANIDTSYFGGSSGLANWTVKNEIRYIQLFYTEQEFLDIDNDSLIIANLFPYATGKRKAKSLQAGHMYEFCFNGIYGIFYVNSVSGTDAGTIDISIKMQQ</sequence>
<evidence type="ECO:0000313" key="1">
    <source>
        <dbReference type="EMBL" id="MPM55623.1"/>
    </source>
</evidence>
<gene>
    <name evidence="1" type="ORF">SDC9_102420</name>
</gene>
<proteinExistence type="predicted"/>
<comment type="caution">
    <text evidence="1">The sequence shown here is derived from an EMBL/GenBank/DDBJ whole genome shotgun (WGS) entry which is preliminary data.</text>
</comment>
<dbReference type="EMBL" id="VSSQ01015357">
    <property type="protein sequence ID" value="MPM55623.1"/>
    <property type="molecule type" value="Genomic_DNA"/>
</dbReference>
<organism evidence="1">
    <name type="scientific">bioreactor metagenome</name>
    <dbReference type="NCBI Taxonomy" id="1076179"/>
    <lineage>
        <taxon>unclassified sequences</taxon>
        <taxon>metagenomes</taxon>
        <taxon>ecological metagenomes</taxon>
    </lineage>
</organism>
<reference evidence="1" key="1">
    <citation type="submission" date="2019-08" db="EMBL/GenBank/DDBJ databases">
        <authorList>
            <person name="Kucharzyk K."/>
            <person name="Murdoch R.W."/>
            <person name="Higgins S."/>
            <person name="Loffler F."/>
        </authorList>
    </citation>
    <scope>NUCLEOTIDE SEQUENCE</scope>
</reference>
<accession>A0A645AXJ1</accession>
<dbReference type="AlphaFoldDB" id="A0A645AXJ1"/>